<feature type="transmembrane region" description="Helical" evidence="12">
    <location>
        <begin position="211"/>
        <end position="230"/>
    </location>
</feature>
<feature type="transmembrane region" description="Helical" evidence="12">
    <location>
        <begin position="342"/>
        <end position="359"/>
    </location>
</feature>
<comment type="function">
    <text evidence="9">Part of the binding-protein-dependent transport system for D-xylose. Probably responsible for the translocation of the substrate across the membrane.</text>
</comment>
<keyword evidence="4" id="KW-0997">Cell inner membrane</keyword>
<evidence type="ECO:0000313" key="14">
    <source>
        <dbReference type="Proteomes" id="UP001555826"/>
    </source>
</evidence>
<evidence type="ECO:0000256" key="8">
    <source>
        <dbReference type="ARBA" id="ARBA00023136"/>
    </source>
</evidence>
<feature type="compositionally biased region" description="Low complexity" evidence="11">
    <location>
        <begin position="13"/>
        <end position="29"/>
    </location>
</feature>
<feature type="transmembrane region" description="Helical" evidence="12">
    <location>
        <begin position="294"/>
        <end position="311"/>
    </location>
</feature>
<sequence>MEIRTKAGGDAGAGPAASAATTHAGGKATSADDRVSTRPLVSVILSRPEIGSLIGAVALFVLFLVVAPTLRSGASLFTVLYSSSTIGIMAVSVALLMIGGEFDLSAGVAVTTASLTASTFAFQLHLNVWVGVLAALVVALAVGLFNGWLFVRTGLPSFIITLGSFFMLTGLNLGVTKVVSGGVSSPTITDMAGFDSAKAFFNYTLPVGNGLRVPILFWLVLVVVATWILLRTRVGNWIFASGGDPVAARAVGVPVRKTKIGLFMGVGFTAWLLGMHNLFAYSNVQSGNGVGNELYYIIAAVVGGCLMTGGYGSAIGAAIGALIYGVVTNGIVYAGWQADWNKLFLGAMLVIATVVNLVVKNQAAKR</sequence>
<dbReference type="RefSeq" id="WP_367636276.1">
    <property type="nucleotide sequence ID" value="NZ_JBFNQN010000002.1"/>
</dbReference>
<evidence type="ECO:0000256" key="2">
    <source>
        <dbReference type="ARBA" id="ARBA00022448"/>
    </source>
</evidence>
<feature type="transmembrane region" description="Helical" evidence="12">
    <location>
        <begin position="318"/>
        <end position="336"/>
    </location>
</feature>
<feature type="region of interest" description="Disordered" evidence="11">
    <location>
        <begin position="1"/>
        <end position="31"/>
    </location>
</feature>
<evidence type="ECO:0000256" key="7">
    <source>
        <dbReference type="ARBA" id="ARBA00022989"/>
    </source>
</evidence>
<evidence type="ECO:0000256" key="1">
    <source>
        <dbReference type="ARBA" id="ARBA00004651"/>
    </source>
</evidence>
<feature type="transmembrane region" description="Helical" evidence="12">
    <location>
        <begin position="158"/>
        <end position="175"/>
    </location>
</feature>
<keyword evidence="2" id="KW-0813">Transport</keyword>
<dbReference type="CDD" id="cd06579">
    <property type="entry name" value="TM_PBP1_transp_AraH_like"/>
    <property type="match status" value="1"/>
</dbReference>
<keyword evidence="6 12" id="KW-0812">Transmembrane</keyword>
<comment type="subcellular location">
    <subcellularLocation>
        <location evidence="1">Cell membrane</location>
        <topology evidence="1">Multi-pass membrane protein</topology>
    </subcellularLocation>
</comment>
<evidence type="ECO:0000256" key="10">
    <source>
        <dbReference type="ARBA" id="ARBA00035686"/>
    </source>
</evidence>
<evidence type="ECO:0000256" key="3">
    <source>
        <dbReference type="ARBA" id="ARBA00022475"/>
    </source>
</evidence>
<proteinExistence type="predicted"/>
<evidence type="ECO:0000256" key="4">
    <source>
        <dbReference type="ARBA" id="ARBA00022519"/>
    </source>
</evidence>
<organism evidence="13 14">
    <name type="scientific">Kineococcus endophyticus</name>
    <dbReference type="NCBI Taxonomy" id="1181883"/>
    <lineage>
        <taxon>Bacteria</taxon>
        <taxon>Bacillati</taxon>
        <taxon>Actinomycetota</taxon>
        <taxon>Actinomycetes</taxon>
        <taxon>Kineosporiales</taxon>
        <taxon>Kineosporiaceae</taxon>
        <taxon>Kineococcus</taxon>
    </lineage>
</organism>
<comment type="caution">
    <text evidence="13">The sequence shown here is derived from an EMBL/GenBank/DDBJ whole genome shotgun (WGS) entry which is preliminary data.</text>
</comment>
<evidence type="ECO:0000256" key="9">
    <source>
        <dbReference type="ARBA" id="ARBA00035611"/>
    </source>
</evidence>
<feature type="transmembrane region" description="Helical" evidence="12">
    <location>
        <begin position="128"/>
        <end position="151"/>
    </location>
</feature>
<accession>A0ABV3P2A8</accession>
<dbReference type="PANTHER" id="PTHR32196">
    <property type="entry name" value="ABC TRANSPORTER PERMEASE PROTEIN YPHD-RELATED-RELATED"/>
    <property type="match status" value="1"/>
</dbReference>
<evidence type="ECO:0000256" key="6">
    <source>
        <dbReference type="ARBA" id="ARBA00022692"/>
    </source>
</evidence>
<protein>
    <recommendedName>
        <fullName evidence="10">Xylose transport system permease protein XylH</fullName>
    </recommendedName>
</protein>
<keyword evidence="8 12" id="KW-0472">Membrane</keyword>
<evidence type="ECO:0000313" key="13">
    <source>
        <dbReference type="EMBL" id="MEW9263672.1"/>
    </source>
</evidence>
<feature type="transmembrane region" description="Helical" evidence="12">
    <location>
        <begin position="260"/>
        <end position="282"/>
    </location>
</feature>
<dbReference type="InterPro" id="IPR001851">
    <property type="entry name" value="ABC_transp_permease"/>
</dbReference>
<feature type="transmembrane region" description="Helical" evidence="12">
    <location>
        <begin position="50"/>
        <end position="70"/>
    </location>
</feature>
<dbReference type="EMBL" id="JBFNQN010000002">
    <property type="protein sequence ID" value="MEW9263672.1"/>
    <property type="molecule type" value="Genomic_DNA"/>
</dbReference>
<evidence type="ECO:0000256" key="12">
    <source>
        <dbReference type="SAM" id="Phobius"/>
    </source>
</evidence>
<dbReference type="Pfam" id="PF02653">
    <property type="entry name" value="BPD_transp_2"/>
    <property type="match status" value="1"/>
</dbReference>
<keyword evidence="3" id="KW-1003">Cell membrane</keyword>
<evidence type="ECO:0000256" key="5">
    <source>
        <dbReference type="ARBA" id="ARBA00022597"/>
    </source>
</evidence>
<keyword evidence="5" id="KW-0762">Sugar transport</keyword>
<evidence type="ECO:0000256" key="11">
    <source>
        <dbReference type="SAM" id="MobiDB-lite"/>
    </source>
</evidence>
<gene>
    <name evidence="13" type="ORF">AB1207_02840</name>
</gene>
<dbReference type="PANTHER" id="PTHR32196:SF32">
    <property type="entry name" value="XYLOSE TRANSPORT SYSTEM PERMEASE PROTEIN XYLH"/>
    <property type="match status" value="1"/>
</dbReference>
<reference evidence="13 14" key="1">
    <citation type="submission" date="2024-07" db="EMBL/GenBank/DDBJ databases">
        <authorList>
            <person name="Thanompreechachai J."/>
            <person name="Duangmal K."/>
        </authorList>
    </citation>
    <scope>NUCLEOTIDE SEQUENCE [LARGE SCALE GENOMIC DNA]</scope>
    <source>
        <strain evidence="13 14">KCTC 19886</strain>
    </source>
</reference>
<keyword evidence="14" id="KW-1185">Reference proteome</keyword>
<dbReference type="Proteomes" id="UP001555826">
    <property type="component" value="Unassembled WGS sequence"/>
</dbReference>
<name>A0ABV3P2A8_9ACTN</name>
<feature type="transmembrane region" description="Helical" evidence="12">
    <location>
        <begin position="76"/>
        <end position="97"/>
    </location>
</feature>
<keyword evidence="7 12" id="KW-1133">Transmembrane helix</keyword>